<organism evidence="1">
    <name type="scientific">mine drainage metagenome</name>
    <dbReference type="NCBI Taxonomy" id="410659"/>
    <lineage>
        <taxon>unclassified sequences</taxon>
        <taxon>metagenomes</taxon>
        <taxon>ecological metagenomes</taxon>
    </lineage>
</organism>
<reference evidence="1" key="1">
    <citation type="submission" date="2009-10" db="EMBL/GenBank/DDBJ databases">
        <title>Diversity of trophic interactions inside an arsenic-rich microbial ecosystem.</title>
        <authorList>
            <person name="Bertin P.N."/>
            <person name="Heinrich-Salmeron A."/>
            <person name="Pelletier E."/>
            <person name="Goulhen-Chollet F."/>
            <person name="Arsene-Ploetze F."/>
            <person name="Gallien S."/>
            <person name="Calteau A."/>
            <person name="Vallenet D."/>
            <person name="Casiot C."/>
            <person name="Chane-Woon-Ming B."/>
            <person name="Giloteaux L."/>
            <person name="Barakat M."/>
            <person name="Bonnefoy V."/>
            <person name="Bruneel O."/>
            <person name="Chandler M."/>
            <person name="Cleiss J."/>
            <person name="Duran R."/>
            <person name="Elbaz-Poulichet F."/>
            <person name="Fonknechten N."/>
            <person name="Lauga B."/>
            <person name="Mornico D."/>
            <person name="Ortet P."/>
            <person name="Schaeffer C."/>
            <person name="Siguier P."/>
            <person name="Alexander Thil Smith A."/>
            <person name="Van Dorsselaer A."/>
            <person name="Weissenbach J."/>
            <person name="Medigue C."/>
            <person name="Le Paslier D."/>
        </authorList>
    </citation>
    <scope>NUCLEOTIDE SEQUENCE</scope>
</reference>
<protein>
    <submittedName>
        <fullName evidence="1">Uncharacterized protein</fullName>
    </submittedName>
</protein>
<proteinExistence type="predicted"/>
<sequence>MTFTALLGYILQHSKYDLAQGDVPATLNAALNEQHNNTIAGHIIAQLYTHSALQSPDDELNRAQAIKALGPIRLHYMKDDAPVEGFRMVEDIVHKIDGAYNDEALRAK</sequence>
<gene>
    <name evidence="1" type="ORF">CARN7_0966</name>
</gene>
<name>E6QSH9_9ZZZZ</name>
<dbReference type="EMBL" id="CABR01000074">
    <property type="protein sequence ID" value="CBI10201.1"/>
    <property type="molecule type" value="Genomic_DNA"/>
</dbReference>
<comment type="caution">
    <text evidence="1">The sequence shown here is derived from an EMBL/GenBank/DDBJ whole genome shotgun (WGS) entry which is preliminary data.</text>
</comment>
<evidence type="ECO:0000313" key="1">
    <source>
        <dbReference type="EMBL" id="CBI10201.1"/>
    </source>
</evidence>
<accession>E6QSH9</accession>
<dbReference type="AlphaFoldDB" id="E6QSH9"/>